<dbReference type="InterPro" id="IPR052035">
    <property type="entry name" value="ZnF_BED_domain_contain"/>
</dbReference>
<dbReference type="GO" id="GO:0008270">
    <property type="term" value="F:zinc ion binding"/>
    <property type="evidence" value="ECO:0007669"/>
    <property type="project" value="UniProtKB-KW"/>
</dbReference>
<evidence type="ECO:0000256" key="4">
    <source>
        <dbReference type="ARBA" id="ARBA00022833"/>
    </source>
</evidence>
<evidence type="ECO:0000256" key="2">
    <source>
        <dbReference type="ARBA" id="ARBA00022723"/>
    </source>
</evidence>
<reference evidence="7" key="1">
    <citation type="submission" date="2021-03" db="EMBL/GenBank/DDBJ databases">
        <title>Draft genome sequence of rust myrtle Austropuccinia psidii MF-1, a brazilian biotype.</title>
        <authorList>
            <person name="Quecine M.C."/>
            <person name="Pachon D.M.R."/>
            <person name="Bonatelli M.L."/>
            <person name="Correr F.H."/>
            <person name="Franceschini L.M."/>
            <person name="Leite T.F."/>
            <person name="Margarido G.R.A."/>
            <person name="Almeida C.A."/>
            <person name="Ferrarezi J.A."/>
            <person name="Labate C.A."/>
        </authorList>
    </citation>
    <scope>NUCLEOTIDE SEQUENCE</scope>
    <source>
        <strain evidence="7">MF-1</strain>
    </source>
</reference>
<comment type="caution">
    <text evidence="7">The sequence shown here is derived from an EMBL/GenBank/DDBJ whole genome shotgun (WGS) entry which is preliminary data.</text>
</comment>
<keyword evidence="2" id="KW-0479">Metal-binding</keyword>
<evidence type="ECO:0000313" key="8">
    <source>
        <dbReference type="Proteomes" id="UP000765509"/>
    </source>
</evidence>
<accession>A0A9Q3QBU8</accession>
<sequence length="247" mass="27960">MSSTHPSQPSSPNTNVATQPSTAEPMNNLKRSWVWVYFSDTAEQYVHCNITDASGKTCNKKLKHNKTRSTKAMSQNLNLSHCLTNPKSEALVKGQNLTLDKFVKMQHVKQFFCAESLKTALVYFICENDLPLSMTESMSFRTLLELCNPTMLNILTRQTALTAHISNVFFFNQEAIWKSISNSSSHVSFTTDTWTSPNIIAYMAVTAHFLDEQFNLTALLLGLSKIEESFRTITGRIIFQNNKPIQY</sequence>
<dbReference type="OrthoDB" id="1607513at2759"/>
<evidence type="ECO:0000313" key="7">
    <source>
        <dbReference type="EMBL" id="MBW0591635.1"/>
    </source>
</evidence>
<keyword evidence="5" id="KW-0539">Nucleus</keyword>
<dbReference type="Proteomes" id="UP000765509">
    <property type="component" value="Unassembled WGS sequence"/>
</dbReference>
<keyword evidence="4" id="KW-0862">Zinc</keyword>
<dbReference type="AlphaFoldDB" id="A0A9Q3QBU8"/>
<comment type="subcellular location">
    <subcellularLocation>
        <location evidence="1">Nucleus</location>
    </subcellularLocation>
</comment>
<evidence type="ECO:0000256" key="5">
    <source>
        <dbReference type="ARBA" id="ARBA00023242"/>
    </source>
</evidence>
<keyword evidence="8" id="KW-1185">Reference proteome</keyword>
<keyword evidence="3" id="KW-0863">Zinc-finger</keyword>
<name>A0A9Q3QBU8_9BASI</name>
<dbReference type="GO" id="GO:0005634">
    <property type="term" value="C:nucleus"/>
    <property type="evidence" value="ECO:0007669"/>
    <property type="project" value="UniProtKB-SubCell"/>
</dbReference>
<dbReference type="PANTHER" id="PTHR46481:SF10">
    <property type="entry name" value="ZINC FINGER BED DOMAIN-CONTAINING PROTEIN 39"/>
    <property type="match status" value="1"/>
</dbReference>
<dbReference type="PANTHER" id="PTHR46481">
    <property type="entry name" value="ZINC FINGER BED DOMAIN-CONTAINING PROTEIN 4"/>
    <property type="match status" value="1"/>
</dbReference>
<organism evidence="7 8">
    <name type="scientific">Austropuccinia psidii MF-1</name>
    <dbReference type="NCBI Taxonomy" id="1389203"/>
    <lineage>
        <taxon>Eukaryota</taxon>
        <taxon>Fungi</taxon>
        <taxon>Dikarya</taxon>
        <taxon>Basidiomycota</taxon>
        <taxon>Pucciniomycotina</taxon>
        <taxon>Pucciniomycetes</taxon>
        <taxon>Pucciniales</taxon>
        <taxon>Sphaerophragmiaceae</taxon>
        <taxon>Austropuccinia</taxon>
    </lineage>
</organism>
<gene>
    <name evidence="7" type="ORF">O181_131350</name>
</gene>
<feature type="region of interest" description="Disordered" evidence="6">
    <location>
        <begin position="1"/>
        <end position="23"/>
    </location>
</feature>
<dbReference type="EMBL" id="AVOT02144142">
    <property type="protein sequence ID" value="MBW0591635.1"/>
    <property type="molecule type" value="Genomic_DNA"/>
</dbReference>
<evidence type="ECO:0000256" key="3">
    <source>
        <dbReference type="ARBA" id="ARBA00022771"/>
    </source>
</evidence>
<proteinExistence type="predicted"/>
<protein>
    <submittedName>
        <fullName evidence="7">Uncharacterized protein</fullName>
    </submittedName>
</protein>
<evidence type="ECO:0000256" key="1">
    <source>
        <dbReference type="ARBA" id="ARBA00004123"/>
    </source>
</evidence>
<evidence type="ECO:0000256" key="6">
    <source>
        <dbReference type="SAM" id="MobiDB-lite"/>
    </source>
</evidence>